<dbReference type="Proteomes" id="UP001085076">
    <property type="component" value="Miscellaneous, Linkage group lg01"/>
</dbReference>
<dbReference type="InterPro" id="IPR051708">
    <property type="entry name" value="Plant_Aspart_Prot_A1"/>
</dbReference>
<evidence type="ECO:0000256" key="5">
    <source>
        <dbReference type="ARBA" id="ARBA00023180"/>
    </source>
</evidence>
<dbReference type="GO" id="GO:0004190">
    <property type="term" value="F:aspartic-type endopeptidase activity"/>
    <property type="evidence" value="ECO:0007669"/>
    <property type="project" value="UniProtKB-KW"/>
</dbReference>
<evidence type="ECO:0000256" key="2">
    <source>
        <dbReference type="ARBA" id="ARBA00022670"/>
    </source>
</evidence>
<evidence type="ECO:0000313" key="8">
    <source>
        <dbReference type="Proteomes" id="UP001085076"/>
    </source>
</evidence>
<evidence type="ECO:0000256" key="3">
    <source>
        <dbReference type="ARBA" id="ARBA00022750"/>
    </source>
</evidence>
<proteinExistence type="inferred from homology"/>
<dbReference type="GO" id="GO:0006508">
    <property type="term" value="P:proteolysis"/>
    <property type="evidence" value="ECO:0007669"/>
    <property type="project" value="UniProtKB-KW"/>
</dbReference>
<evidence type="ECO:0000256" key="4">
    <source>
        <dbReference type="ARBA" id="ARBA00022801"/>
    </source>
</evidence>
<dbReference type="PROSITE" id="PS51767">
    <property type="entry name" value="PEPTIDASE_A1"/>
    <property type="match status" value="1"/>
</dbReference>
<name>A0A9D5DDF6_9LILI</name>
<keyword evidence="3" id="KW-0064">Aspartyl protease</keyword>
<keyword evidence="5" id="KW-0325">Glycoprotein</keyword>
<dbReference type="PANTHER" id="PTHR47967">
    <property type="entry name" value="OS07G0603500 PROTEIN-RELATED"/>
    <property type="match status" value="1"/>
</dbReference>
<dbReference type="PANTHER" id="PTHR47967:SF128">
    <property type="entry name" value="ASPARTIC PROTEINASE CDR1-LIKE"/>
    <property type="match status" value="1"/>
</dbReference>
<comment type="caution">
    <text evidence="7">The sequence shown here is derived from an EMBL/GenBank/DDBJ whole genome shotgun (WGS) entry which is preliminary data.</text>
</comment>
<dbReference type="Pfam" id="PF14543">
    <property type="entry name" value="TAXi_N"/>
    <property type="match status" value="1"/>
</dbReference>
<accession>A0A9D5DDF6</accession>
<sequence length="460" mass="50659">MVRIAAIDDILECSSKIAAVSSFEYVEPNGKDLGINVRKKAETILGLGRHFSVELIHHDSPLSPFYNASQTQFSRASAALKRSNSHADYLSRLVLTSTQSNEIPEQSEYFMTVSIGTPPVETLAGVDTSSNLIWTQCKPPSCFSRTHHQLSCGSMSCSNLSNVYCRKQKECLFNYSQYSVALLAAETLTFIATDTKQLIPVPDIAFGCLPESAFDLVGLGQGPLSLISQLGPSIEWKFSYCLAPQANDKMTSLFRFGSDPASKAWTSTPLVSSLNSLYLVNLEGISLGNKDYQVWGEGKGRVVIDPGTLFTYLPAPFLTNFIGDLADIFENMSNVPAGIKWGAYDMCYKSGEGFSFSAVDITFRFEGGADVSLGRAQTFVQVDDHVLCLALEPSRDSDLAIFGALAQQGFDVEYDLSHMNLSFSQSLLQSAPKIDPFFEFDFELEEICRFHLQMLSIYQL</sequence>
<reference evidence="7" key="2">
    <citation type="journal article" date="2022" name="Hortic Res">
        <title>The genome of Dioscorea zingiberensis sheds light on the biosynthesis, origin and evolution of the medicinally important diosgenin saponins.</title>
        <authorList>
            <person name="Li Y."/>
            <person name="Tan C."/>
            <person name="Li Z."/>
            <person name="Guo J."/>
            <person name="Li S."/>
            <person name="Chen X."/>
            <person name="Wang C."/>
            <person name="Dai X."/>
            <person name="Yang H."/>
            <person name="Song W."/>
            <person name="Hou L."/>
            <person name="Xu J."/>
            <person name="Tong Z."/>
            <person name="Xu A."/>
            <person name="Yuan X."/>
            <person name="Wang W."/>
            <person name="Yang Q."/>
            <person name="Chen L."/>
            <person name="Sun Z."/>
            <person name="Wang K."/>
            <person name="Pan B."/>
            <person name="Chen J."/>
            <person name="Bao Y."/>
            <person name="Liu F."/>
            <person name="Qi X."/>
            <person name="Gang D.R."/>
            <person name="Wen J."/>
            <person name="Li J."/>
        </authorList>
    </citation>
    <scope>NUCLEOTIDE SEQUENCE</scope>
    <source>
        <strain evidence="7">Dzin_1.0</strain>
    </source>
</reference>
<dbReference type="CDD" id="cd05476">
    <property type="entry name" value="pepsin_A_like_plant"/>
    <property type="match status" value="1"/>
</dbReference>
<dbReference type="EMBL" id="JAGGNH010000001">
    <property type="protein sequence ID" value="KAJ0989863.1"/>
    <property type="molecule type" value="Genomic_DNA"/>
</dbReference>
<keyword evidence="8" id="KW-1185">Reference proteome</keyword>
<dbReference type="Gene3D" id="2.40.70.10">
    <property type="entry name" value="Acid Proteases"/>
    <property type="match status" value="2"/>
</dbReference>
<dbReference type="GO" id="GO:0005576">
    <property type="term" value="C:extracellular region"/>
    <property type="evidence" value="ECO:0007669"/>
    <property type="project" value="TreeGrafter"/>
</dbReference>
<gene>
    <name evidence="7" type="ORF">J5N97_008219</name>
</gene>
<evidence type="ECO:0000313" key="7">
    <source>
        <dbReference type="EMBL" id="KAJ0989863.1"/>
    </source>
</evidence>
<dbReference type="SUPFAM" id="SSF50630">
    <property type="entry name" value="Acid proteases"/>
    <property type="match status" value="1"/>
</dbReference>
<keyword evidence="2" id="KW-0645">Protease</keyword>
<dbReference type="AlphaFoldDB" id="A0A9D5DDF6"/>
<dbReference type="InterPro" id="IPR034161">
    <property type="entry name" value="Pepsin-like_plant"/>
</dbReference>
<dbReference type="InterPro" id="IPR032861">
    <property type="entry name" value="TAXi_N"/>
</dbReference>
<dbReference type="Pfam" id="PF14541">
    <property type="entry name" value="TAXi_C"/>
    <property type="match status" value="1"/>
</dbReference>
<reference evidence="7" key="1">
    <citation type="submission" date="2021-03" db="EMBL/GenBank/DDBJ databases">
        <authorList>
            <person name="Li Z."/>
            <person name="Yang C."/>
        </authorList>
    </citation>
    <scope>NUCLEOTIDE SEQUENCE</scope>
    <source>
        <strain evidence="7">Dzin_1.0</strain>
        <tissue evidence="7">Leaf</tissue>
    </source>
</reference>
<dbReference type="Pfam" id="PF01417">
    <property type="entry name" value="ENTH"/>
    <property type="match status" value="1"/>
</dbReference>
<evidence type="ECO:0000259" key="6">
    <source>
        <dbReference type="PROSITE" id="PS51767"/>
    </source>
</evidence>
<comment type="similarity">
    <text evidence="1">Belongs to the peptidase A1 family.</text>
</comment>
<dbReference type="InterPro" id="IPR021109">
    <property type="entry name" value="Peptidase_aspartic_dom_sf"/>
</dbReference>
<keyword evidence="4" id="KW-0378">Hydrolase</keyword>
<feature type="domain" description="Peptidase A1" evidence="6">
    <location>
        <begin position="109"/>
        <end position="424"/>
    </location>
</feature>
<organism evidence="7 8">
    <name type="scientific">Dioscorea zingiberensis</name>
    <dbReference type="NCBI Taxonomy" id="325984"/>
    <lineage>
        <taxon>Eukaryota</taxon>
        <taxon>Viridiplantae</taxon>
        <taxon>Streptophyta</taxon>
        <taxon>Embryophyta</taxon>
        <taxon>Tracheophyta</taxon>
        <taxon>Spermatophyta</taxon>
        <taxon>Magnoliopsida</taxon>
        <taxon>Liliopsida</taxon>
        <taxon>Dioscoreales</taxon>
        <taxon>Dioscoreaceae</taxon>
        <taxon>Dioscorea</taxon>
    </lineage>
</organism>
<dbReference type="InterPro" id="IPR032799">
    <property type="entry name" value="TAXi_C"/>
</dbReference>
<dbReference type="OrthoDB" id="775830at2759"/>
<evidence type="ECO:0000256" key="1">
    <source>
        <dbReference type="ARBA" id="ARBA00007447"/>
    </source>
</evidence>
<protein>
    <recommendedName>
        <fullName evidence="6">Peptidase A1 domain-containing protein</fullName>
    </recommendedName>
</protein>
<dbReference type="InterPro" id="IPR013809">
    <property type="entry name" value="ENTH"/>
</dbReference>
<dbReference type="InterPro" id="IPR033121">
    <property type="entry name" value="PEPTIDASE_A1"/>
</dbReference>